<reference evidence="3 4" key="1">
    <citation type="submission" date="2020-08" db="EMBL/GenBank/DDBJ databases">
        <title>Genomic Encyclopedia of Type Strains, Phase IV (KMG-IV): sequencing the most valuable type-strain genomes for metagenomic binning, comparative biology and taxonomic classification.</title>
        <authorList>
            <person name="Goeker M."/>
        </authorList>
    </citation>
    <scope>NUCLEOTIDE SEQUENCE [LARGE SCALE GENOMIC DNA]</scope>
    <source>
        <strain evidence="3 4">DSM 27026</strain>
    </source>
</reference>
<feature type="chain" id="PRO_5032837501" evidence="1">
    <location>
        <begin position="41"/>
        <end position="251"/>
    </location>
</feature>
<dbReference type="RefSeq" id="WP_246344174.1">
    <property type="nucleotide sequence ID" value="NZ_JACHFJ010000009.1"/>
</dbReference>
<comment type="caution">
    <text evidence="3">The sequence shown here is derived from an EMBL/GenBank/DDBJ whole genome shotgun (WGS) entry which is preliminary data.</text>
</comment>
<name>A0A840VUC5_9PROT</name>
<evidence type="ECO:0000313" key="3">
    <source>
        <dbReference type="EMBL" id="MBB5373802.1"/>
    </source>
</evidence>
<feature type="signal peptide" evidence="1">
    <location>
        <begin position="1"/>
        <end position="40"/>
    </location>
</feature>
<dbReference type="InterPro" id="IPR007921">
    <property type="entry name" value="CHAP_dom"/>
</dbReference>
<organism evidence="3 4">
    <name type="scientific">Acidocella aromatica</name>
    <dbReference type="NCBI Taxonomy" id="1303579"/>
    <lineage>
        <taxon>Bacteria</taxon>
        <taxon>Pseudomonadati</taxon>
        <taxon>Pseudomonadota</taxon>
        <taxon>Alphaproteobacteria</taxon>
        <taxon>Acetobacterales</taxon>
        <taxon>Acidocellaceae</taxon>
        <taxon>Acidocella</taxon>
    </lineage>
</organism>
<accession>A0A840VUC5</accession>
<dbReference type="Pfam" id="PF05257">
    <property type="entry name" value="CHAP"/>
    <property type="match status" value="1"/>
</dbReference>
<dbReference type="AlphaFoldDB" id="A0A840VUC5"/>
<dbReference type="InterPro" id="IPR038765">
    <property type="entry name" value="Papain-like_cys_pep_sf"/>
</dbReference>
<evidence type="ECO:0000256" key="1">
    <source>
        <dbReference type="SAM" id="SignalP"/>
    </source>
</evidence>
<dbReference type="EMBL" id="JACHFJ010000009">
    <property type="protein sequence ID" value="MBB5373802.1"/>
    <property type="molecule type" value="Genomic_DNA"/>
</dbReference>
<keyword evidence="1" id="KW-0732">Signal</keyword>
<evidence type="ECO:0000259" key="2">
    <source>
        <dbReference type="PROSITE" id="PS50911"/>
    </source>
</evidence>
<protein>
    <submittedName>
        <fullName evidence="3">Surface antigen</fullName>
    </submittedName>
</protein>
<proteinExistence type="predicted"/>
<sequence>MRQFMGGKTTPCSLSGLARKALMGVSVSVACLASSNAAMASTHHKSSHSAHTTHHAVASTGHARHVASSHKTSHNHTVAASYHSSHVRLAQYRHSGLQCVPYAREVSHIELSGNAYLWWAEAAGRYARGNQPQEGAVLNFRSIGRMPLGHVAVVTAVMDSRTILITQANWVRGTITNDVTVQDVSANNDWSQVKVELGDSSNWGAPYPTYGFIYNRPDTGVVVASNGQGNEVAEAPAATQVSNEAPNRNLQ</sequence>
<gene>
    <name evidence="3" type="ORF">HNP71_002067</name>
</gene>
<dbReference type="Gene3D" id="3.90.1720.10">
    <property type="entry name" value="endopeptidase domain like (from Nostoc punctiforme)"/>
    <property type="match status" value="1"/>
</dbReference>
<dbReference type="PROSITE" id="PS50911">
    <property type="entry name" value="CHAP"/>
    <property type="match status" value="1"/>
</dbReference>
<dbReference type="PROSITE" id="PS51257">
    <property type="entry name" value="PROKAR_LIPOPROTEIN"/>
    <property type="match status" value="1"/>
</dbReference>
<dbReference type="SUPFAM" id="SSF54001">
    <property type="entry name" value="Cysteine proteinases"/>
    <property type="match status" value="1"/>
</dbReference>
<keyword evidence="4" id="KW-1185">Reference proteome</keyword>
<feature type="domain" description="Peptidase C51" evidence="2">
    <location>
        <begin position="74"/>
        <end position="197"/>
    </location>
</feature>
<evidence type="ECO:0000313" key="4">
    <source>
        <dbReference type="Proteomes" id="UP000553706"/>
    </source>
</evidence>
<dbReference type="Proteomes" id="UP000553706">
    <property type="component" value="Unassembled WGS sequence"/>
</dbReference>